<evidence type="ECO:0000256" key="1">
    <source>
        <dbReference type="ARBA" id="ARBA00022723"/>
    </source>
</evidence>
<evidence type="ECO:0000313" key="5">
    <source>
        <dbReference type="EMBL" id="QHU23260.1"/>
    </source>
</evidence>
<dbReference type="CDD" id="cd16454">
    <property type="entry name" value="RING-H2_PA-TM-RING"/>
    <property type="match status" value="1"/>
</dbReference>
<dbReference type="PANTHER" id="PTHR45931">
    <property type="entry name" value="SI:CH211-59O9.10"/>
    <property type="match status" value="1"/>
</dbReference>
<reference evidence="5" key="1">
    <citation type="journal article" date="2020" name="Nature">
        <title>Giant virus diversity and host interactions through global metagenomics.</title>
        <authorList>
            <person name="Schulz F."/>
            <person name="Roux S."/>
            <person name="Paez-Espino D."/>
            <person name="Jungbluth S."/>
            <person name="Walsh D.A."/>
            <person name="Denef V.J."/>
            <person name="McMahon K.D."/>
            <person name="Konstantinidis K.T."/>
            <person name="Eloe-Fadrosh E.A."/>
            <person name="Kyrpides N.C."/>
            <person name="Woyke T."/>
        </authorList>
    </citation>
    <scope>NUCLEOTIDE SEQUENCE</scope>
    <source>
        <strain evidence="5">GVMAG-S-ERX555907-94</strain>
    </source>
</reference>
<dbReference type="SUPFAM" id="SSF57850">
    <property type="entry name" value="RING/U-box"/>
    <property type="match status" value="1"/>
</dbReference>
<dbReference type="GO" id="GO:0061630">
    <property type="term" value="F:ubiquitin protein ligase activity"/>
    <property type="evidence" value="ECO:0007669"/>
    <property type="project" value="TreeGrafter"/>
</dbReference>
<name>A0A6C0L336_9ZZZZ</name>
<dbReference type="GO" id="GO:0005634">
    <property type="term" value="C:nucleus"/>
    <property type="evidence" value="ECO:0007669"/>
    <property type="project" value="TreeGrafter"/>
</dbReference>
<dbReference type="GO" id="GO:0006511">
    <property type="term" value="P:ubiquitin-dependent protein catabolic process"/>
    <property type="evidence" value="ECO:0007669"/>
    <property type="project" value="TreeGrafter"/>
</dbReference>
<dbReference type="AlphaFoldDB" id="A0A6C0L336"/>
<accession>A0A6C0L336</accession>
<feature type="domain" description="RING-type" evidence="4">
    <location>
        <begin position="53"/>
        <end position="103"/>
    </location>
</feature>
<keyword evidence="3" id="KW-0862">Zinc</keyword>
<organism evidence="5">
    <name type="scientific">viral metagenome</name>
    <dbReference type="NCBI Taxonomy" id="1070528"/>
    <lineage>
        <taxon>unclassified sequences</taxon>
        <taxon>metagenomes</taxon>
        <taxon>organismal metagenomes</taxon>
    </lineage>
</organism>
<keyword evidence="1" id="KW-0479">Metal-binding</keyword>
<dbReference type="InterPro" id="IPR051834">
    <property type="entry name" value="RING_finger_E3_ligase"/>
</dbReference>
<dbReference type="GO" id="GO:0008270">
    <property type="term" value="F:zinc ion binding"/>
    <property type="evidence" value="ECO:0007669"/>
    <property type="project" value="UniProtKB-KW"/>
</dbReference>
<evidence type="ECO:0000256" key="3">
    <source>
        <dbReference type="ARBA" id="ARBA00022833"/>
    </source>
</evidence>
<dbReference type="InterPro" id="IPR001841">
    <property type="entry name" value="Znf_RING"/>
</dbReference>
<dbReference type="Pfam" id="PF13639">
    <property type="entry name" value="zf-RING_2"/>
    <property type="match status" value="1"/>
</dbReference>
<dbReference type="EMBL" id="MN741026">
    <property type="protein sequence ID" value="QHU23260.1"/>
    <property type="molecule type" value="Genomic_DNA"/>
</dbReference>
<keyword evidence="2" id="KW-0863">Zinc-finger</keyword>
<dbReference type="Gene3D" id="3.30.40.10">
    <property type="entry name" value="Zinc/RING finger domain, C3HC4 (zinc finger)"/>
    <property type="match status" value="1"/>
</dbReference>
<evidence type="ECO:0000256" key="2">
    <source>
        <dbReference type="ARBA" id="ARBA00022771"/>
    </source>
</evidence>
<dbReference type="InterPro" id="IPR013083">
    <property type="entry name" value="Znf_RING/FYVE/PHD"/>
</dbReference>
<proteinExistence type="predicted"/>
<dbReference type="PANTHER" id="PTHR45931:SF3">
    <property type="entry name" value="RING ZINC FINGER-CONTAINING PROTEIN"/>
    <property type="match status" value="1"/>
</dbReference>
<sequence>MNNLPMDYNDMGLDSTLEESLNDEKKVKRPLNKEYKKNLTKYTIQKEDIDKVQCAICQDKFKEGDEVIRLECNSHFFHQGNDEDECCGIYPWFEENNTCPICRMEFPYEEEVEVTTDNEEGSERYTRMVELVQSILRGESETESISDINETNMDDILRTVNRIVGVQPLRVTMTGTMEDITNIIEERQFEEAIQRSIDEQ</sequence>
<evidence type="ECO:0000259" key="4">
    <source>
        <dbReference type="Pfam" id="PF13639"/>
    </source>
</evidence>
<protein>
    <recommendedName>
        <fullName evidence="4">RING-type domain-containing protein</fullName>
    </recommendedName>
</protein>